<feature type="region of interest" description="Disordered" evidence="1">
    <location>
        <begin position="275"/>
        <end position="334"/>
    </location>
</feature>
<evidence type="ECO:0000256" key="3">
    <source>
        <dbReference type="SAM" id="SignalP"/>
    </source>
</evidence>
<dbReference type="InterPro" id="IPR036179">
    <property type="entry name" value="Ig-like_dom_sf"/>
</dbReference>
<evidence type="ECO:0000313" key="5">
    <source>
        <dbReference type="EMBL" id="KAJ8031277.1"/>
    </source>
</evidence>
<sequence>MEWIFCYGVGLLYVLVASVCLLEVDCIVFEINNMDVNRVVYIFELNIKMTCSEPNIRNPQFEILHESSLVQETPNLKFTVTTQSVELTISQVQLMDGGEYTCRVRSMDSTDIVATASLTLNVHDRGTHCLYNDSSLNWNEGDTKKLSCYYLASFSDDFQWQVSNSSSSSVPLTSSSLYSDSEHKRILFTSVGPLKSSDNGNMYQCSHSVDYPADIAASCMFGPISVNPISATTTVIAANMSLSSVGSLSRTQSTASNNGSITNFQSTPKLMKATTSKVQSSPVTSWEPSTSSSVTSREPSTSSSVTSREPSTSSSVTSREPSTSSSTNITTTTEKPGPISMLVLLIIAVVCVLIVISCMICFIVICKCRGKNNEKEKDSEMMTNQVYDPFDGYMKPDANVLSTEKTTHPTAGSKGDVVTETPLDAKDQVGDEYDKLDHNKEKLHNHRTRPLAATRSSLLQNDSEYDKLDHSKERFQGYMKTPMSAATGSLVEKE</sequence>
<gene>
    <name evidence="5" type="ORF">HOLleu_27958</name>
</gene>
<evidence type="ECO:0000259" key="4">
    <source>
        <dbReference type="PROSITE" id="PS50835"/>
    </source>
</evidence>
<dbReference type="CDD" id="cd00096">
    <property type="entry name" value="Ig"/>
    <property type="match status" value="1"/>
</dbReference>
<keyword evidence="3" id="KW-0732">Signal</keyword>
<dbReference type="InterPro" id="IPR007110">
    <property type="entry name" value="Ig-like_dom"/>
</dbReference>
<keyword evidence="2" id="KW-0812">Transmembrane</keyword>
<dbReference type="SUPFAM" id="SSF48726">
    <property type="entry name" value="Immunoglobulin"/>
    <property type="match status" value="1"/>
</dbReference>
<feature type="transmembrane region" description="Helical" evidence="2">
    <location>
        <begin position="339"/>
        <end position="365"/>
    </location>
</feature>
<keyword evidence="2" id="KW-0472">Membrane</keyword>
<proteinExistence type="predicted"/>
<keyword evidence="6" id="KW-1185">Reference proteome</keyword>
<reference evidence="5" key="1">
    <citation type="submission" date="2021-10" db="EMBL/GenBank/DDBJ databases">
        <title>Tropical sea cucumber genome reveals ecological adaptation and Cuvierian tubules defense mechanism.</title>
        <authorList>
            <person name="Chen T."/>
        </authorList>
    </citation>
    <scope>NUCLEOTIDE SEQUENCE</scope>
    <source>
        <strain evidence="5">Nanhai2018</strain>
        <tissue evidence="5">Muscle</tissue>
    </source>
</reference>
<dbReference type="Gene3D" id="2.60.40.10">
    <property type="entry name" value="Immunoglobulins"/>
    <property type="match status" value="1"/>
</dbReference>
<dbReference type="PROSITE" id="PS50835">
    <property type="entry name" value="IG_LIKE"/>
    <property type="match status" value="1"/>
</dbReference>
<accession>A0A9Q1BR07</accession>
<dbReference type="Proteomes" id="UP001152320">
    <property type="component" value="Chromosome 13"/>
</dbReference>
<dbReference type="InterPro" id="IPR013098">
    <property type="entry name" value="Ig_I-set"/>
</dbReference>
<feature type="region of interest" description="Disordered" evidence="1">
    <location>
        <begin position="442"/>
        <end position="466"/>
    </location>
</feature>
<name>A0A9Q1BR07_HOLLE</name>
<feature type="domain" description="Ig-like" evidence="4">
    <location>
        <begin position="47"/>
        <end position="119"/>
    </location>
</feature>
<feature type="signal peptide" evidence="3">
    <location>
        <begin position="1"/>
        <end position="26"/>
    </location>
</feature>
<evidence type="ECO:0000256" key="2">
    <source>
        <dbReference type="SAM" id="Phobius"/>
    </source>
</evidence>
<feature type="compositionally biased region" description="Low complexity" evidence="1">
    <location>
        <begin position="280"/>
        <end position="333"/>
    </location>
</feature>
<dbReference type="EMBL" id="JAIZAY010000013">
    <property type="protein sequence ID" value="KAJ8031277.1"/>
    <property type="molecule type" value="Genomic_DNA"/>
</dbReference>
<organism evidence="5 6">
    <name type="scientific">Holothuria leucospilota</name>
    <name type="common">Black long sea cucumber</name>
    <name type="synonym">Mertensiothuria leucospilota</name>
    <dbReference type="NCBI Taxonomy" id="206669"/>
    <lineage>
        <taxon>Eukaryota</taxon>
        <taxon>Metazoa</taxon>
        <taxon>Echinodermata</taxon>
        <taxon>Eleutherozoa</taxon>
        <taxon>Echinozoa</taxon>
        <taxon>Holothuroidea</taxon>
        <taxon>Aspidochirotacea</taxon>
        <taxon>Aspidochirotida</taxon>
        <taxon>Holothuriidae</taxon>
        <taxon>Holothuria</taxon>
    </lineage>
</organism>
<comment type="caution">
    <text evidence="5">The sequence shown here is derived from an EMBL/GenBank/DDBJ whole genome shotgun (WGS) entry which is preliminary data.</text>
</comment>
<feature type="chain" id="PRO_5040265565" description="Ig-like domain-containing protein" evidence="3">
    <location>
        <begin position="27"/>
        <end position="494"/>
    </location>
</feature>
<evidence type="ECO:0000313" key="6">
    <source>
        <dbReference type="Proteomes" id="UP001152320"/>
    </source>
</evidence>
<protein>
    <recommendedName>
        <fullName evidence="4">Ig-like domain-containing protein</fullName>
    </recommendedName>
</protein>
<dbReference type="InterPro" id="IPR013783">
    <property type="entry name" value="Ig-like_fold"/>
</dbReference>
<keyword evidence="2" id="KW-1133">Transmembrane helix</keyword>
<dbReference type="AlphaFoldDB" id="A0A9Q1BR07"/>
<dbReference type="Pfam" id="PF07679">
    <property type="entry name" value="I-set"/>
    <property type="match status" value="1"/>
</dbReference>
<evidence type="ECO:0000256" key="1">
    <source>
        <dbReference type="SAM" id="MobiDB-lite"/>
    </source>
</evidence>